<dbReference type="EnsemblProtists" id="HpaT802628">
    <property type="protein sequence ID" value="HpaP802628"/>
    <property type="gene ID" value="HpaG802628"/>
</dbReference>
<dbReference type="InParanoid" id="M4B8M1"/>
<dbReference type="HOGENOM" id="CLU_2854417_0_0_1"/>
<proteinExistence type="predicted"/>
<feature type="chain" id="PRO_5004048855" description="RxLR effector candidate protein" evidence="1">
    <location>
        <begin position="18"/>
        <end position="65"/>
    </location>
</feature>
<evidence type="ECO:0008006" key="4">
    <source>
        <dbReference type="Google" id="ProtNLM"/>
    </source>
</evidence>
<reference evidence="3" key="1">
    <citation type="journal article" date="2010" name="Science">
        <title>Signatures of adaptation to obligate biotrophy in the Hyaloperonospora arabidopsidis genome.</title>
        <authorList>
            <person name="Baxter L."/>
            <person name="Tripathy S."/>
            <person name="Ishaque N."/>
            <person name="Boot N."/>
            <person name="Cabral A."/>
            <person name="Kemen E."/>
            <person name="Thines M."/>
            <person name="Ah-Fong A."/>
            <person name="Anderson R."/>
            <person name="Badejoko W."/>
            <person name="Bittner-Eddy P."/>
            <person name="Boore J.L."/>
            <person name="Chibucos M.C."/>
            <person name="Coates M."/>
            <person name="Dehal P."/>
            <person name="Delehaunty K."/>
            <person name="Dong S."/>
            <person name="Downton P."/>
            <person name="Dumas B."/>
            <person name="Fabro G."/>
            <person name="Fronick C."/>
            <person name="Fuerstenberg S.I."/>
            <person name="Fulton L."/>
            <person name="Gaulin E."/>
            <person name="Govers F."/>
            <person name="Hughes L."/>
            <person name="Humphray S."/>
            <person name="Jiang R.H."/>
            <person name="Judelson H."/>
            <person name="Kamoun S."/>
            <person name="Kyung K."/>
            <person name="Meijer H."/>
            <person name="Minx P."/>
            <person name="Morris P."/>
            <person name="Nelson J."/>
            <person name="Phuntumart V."/>
            <person name="Qutob D."/>
            <person name="Rehmany A."/>
            <person name="Rougon-Cardoso A."/>
            <person name="Ryden P."/>
            <person name="Torto-Alalibo T."/>
            <person name="Studholme D."/>
            <person name="Wang Y."/>
            <person name="Win J."/>
            <person name="Wood J."/>
            <person name="Clifton S.W."/>
            <person name="Rogers J."/>
            <person name="Van den Ackerveken G."/>
            <person name="Jones J.D."/>
            <person name="McDowell J.M."/>
            <person name="Beynon J."/>
            <person name="Tyler B.M."/>
        </authorList>
    </citation>
    <scope>NUCLEOTIDE SEQUENCE [LARGE SCALE GENOMIC DNA]</scope>
    <source>
        <strain evidence="3">Emoy2</strain>
    </source>
</reference>
<dbReference type="EMBL" id="JH597989">
    <property type="status" value="NOT_ANNOTATED_CDS"/>
    <property type="molecule type" value="Genomic_DNA"/>
</dbReference>
<keyword evidence="3" id="KW-1185">Reference proteome</keyword>
<organism evidence="2 3">
    <name type="scientific">Hyaloperonospora arabidopsidis (strain Emoy2)</name>
    <name type="common">Downy mildew agent</name>
    <name type="synonym">Peronospora arabidopsidis</name>
    <dbReference type="NCBI Taxonomy" id="559515"/>
    <lineage>
        <taxon>Eukaryota</taxon>
        <taxon>Sar</taxon>
        <taxon>Stramenopiles</taxon>
        <taxon>Oomycota</taxon>
        <taxon>Peronosporomycetes</taxon>
        <taxon>Peronosporales</taxon>
        <taxon>Peronosporaceae</taxon>
        <taxon>Hyaloperonospora</taxon>
    </lineage>
</organism>
<feature type="signal peptide" evidence="1">
    <location>
        <begin position="1"/>
        <end position="17"/>
    </location>
</feature>
<accession>M4B8M1</accession>
<dbReference type="AlphaFoldDB" id="M4B8M1"/>
<dbReference type="Proteomes" id="UP000011713">
    <property type="component" value="Unassembled WGS sequence"/>
</dbReference>
<protein>
    <recommendedName>
        <fullName evidence="4">RxLR effector candidate protein</fullName>
    </recommendedName>
</protein>
<evidence type="ECO:0000256" key="1">
    <source>
        <dbReference type="SAM" id="SignalP"/>
    </source>
</evidence>
<evidence type="ECO:0000313" key="2">
    <source>
        <dbReference type="EnsemblProtists" id="HpaP802628"/>
    </source>
</evidence>
<evidence type="ECO:0000313" key="3">
    <source>
        <dbReference type="Proteomes" id="UP000011713"/>
    </source>
</evidence>
<keyword evidence="1" id="KW-0732">Signal</keyword>
<dbReference type="VEuPathDB" id="FungiDB:HpaG802628"/>
<reference evidence="2" key="2">
    <citation type="submission" date="2015-06" db="UniProtKB">
        <authorList>
            <consortium name="EnsemblProtists"/>
        </authorList>
    </citation>
    <scope>IDENTIFICATION</scope>
    <source>
        <strain evidence="2">Emoy2</strain>
    </source>
</reference>
<sequence length="65" mass="7829">MLFVIVVMLWNRISLHAHSISLLKHINHVNTHCHESIKSVCLVFYQYESFRNFWTGDVLQKEKMR</sequence>
<name>M4B8M1_HYAAE</name>